<dbReference type="WBParaSite" id="HPLM_0001749301-mRNA-1">
    <property type="protein sequence ID" value="HPLM_0001749301-mRNA-1"/>
    <property type="gene ID" value="HPLM_0001749301"/>
</dbReference>
<accession>A0A0N4WZU9</accession>
<protein>
    <submittedName>
        <fullName evidence="4">Hydantoinase_A domain-containing protein</fullName>
    </submittedName>
</protein>
<sequence>MHNPTVISVADTGSTQVLEQPNGFLWAHIAAFDGRFREQFRNESRSQIPLERQLARSSLSTTTTSGKAVHRGGSMTSSPVTSISDSHTGDRWTSSPLRRDVRGNFIG</sequence>
<evidence type="ECO:0000256" key="1">
    <source>
        <dbReference type="SAM" id="MobiDB-lite"/>
    </source>
</evidence>
<feature type="compositionally biased region" description="Polar residues" evidence="1">
    <location>
        <begin position="74"/>
        <end position="96"/>
    </location>
</feature>
<dbReference type="AlphaFoldDB" id="A0A0N4WZU9"/>
<evidence type="ECO:0000313" key="2">
    <source>
        <dbReference type="EMBL" id="VDO65364.1"/>
    </source>
</evidence>
<organism evidence="4">
    <name type="scientific">Haemonchus placei</name>
    <name type="common">Barber's pole worm</name>
    <dbReference type="NCBI Taxonomy" id="6290"/>
    <lineage>
        <taxon>Eukaryota</taxon>
        <taxon>Metazoa</taxon>
        <taxon>Ecdysozoa</taxon>
        <taxon>Nematoda</taxon>
        <taxon>Chromadorea</taxon>
        <taxon>Rhabditida</taxon>
        <taxon>Rhabditina</taxon>
        <taxon>Rhabditomorpha</taxon>
        <taxon>Strongyloidea</taxon>
        <taxon>Trichostrongylidae</taxon>
        <taxon>Haemonchus</taxon>
    </lineage>
</organism>
<gene>
    <name evidence="2" type="ORF">HPLM_LOCUS17485</name>
</gene>
<dbReference type="Proteomes" id="UP000268014">
    <property type="component" value="Unassembled WGS sequence"/>
</dbReference>
<evidence type="ECO:0000313" key="4">
    <source>
        <dbReference type="WBParaSite" id="HPLM_0001749301-mRNA-1"/>
    </source>
</evidence>
<feature type="compositionally biased region" description="Basic and acidic residues" evidence="1">
    <location>
        <begin position="97"/>
        <end position="107"/>
    </location>
</feature>
<feature type="region of interest" description="Disordered" evidence="1">
    <location>
        <begin position="56"/>
        <end position="107"/>
    </location>
</feature>
<reference evidence="4" key="1">
    <citation type="submission" date="2017-02" db="UniProtKB">
        <authorList>
            <consortium name="WormBaseParasite"/>
        </authorList>
    </citation>
    <scope>IDENTIFICATION</scope>
</reference>
<keyword evidence="3" id="KW-1185">Reference proteome</keyword>
<evidence type="ECO:0000313" key="3">
    <source>
        <dbReference type="Proteomes" id="UP000268014"/>
    </source>
</evidence>
<dbReference type="EMBL" id="UZAF01019992">
    <property type="protein sequence ID" value="VDO65364.1"/>
    <property type="molecule type" value="Genomic_DNA"/>
</dbReference>
<reference evidence="2 3" key="2">
    <citation type="submission" date="2018-11" db="EMBL/GenBank/DDBJ databases">
        <authorList>
            <consortium name="Pathogen Informatics"/>
        </authorList>
    </citation>
    <scope>NUCLEOTIDE SEQUENCE [LARGE SCALE GENOMIC DNA]</scope>
    <source>
        <strain evidence="2 3">MHpl1</strain>
    </source>
</reference>
<name>A0A0N4WZU9_HAEPC</name>
<proteinExistence type="predicted"/>
<dbReference type="OrthoDB" id="10595406at2759"/>